<reference evidence="4" key="1">
    <citation type="journal article" date="2023" name="Mol. Biol. Evol.">
        <title>Third-Generation Sequencing Reveals the Adaptive Role of the Epigenome in Three Deep-Sea Polychaetes.</title>
        <authorList>
            <person name="Perez M."/>
            <person name="Aroh O."/>
            <person name="Sun Y."/>
            <person name="Lan Y."/>
            <person name="Juniper S.K."/>
            <person name="Young C.R."/>
            <person name="Angers B."/>
            <person name="Qian P.Y."/>
        </authorList>
    </citation>
    <scope>NUCLEOTIDE SEQUENCE</scope>
    <source>
        <strain evidence="4">P08H-3</strain>
    </source>
</reference>
<comment type="caution">
    <text evidence="4">The sequence shown here is derived from an EMBL/GenBank/DDBJ whole genome shotgun (WGS) entry which is preliminary data.</text>
</comment>
<dbReference type="EMBL" id="JAODUP010000340">
    <property type="protein sequence ID" value="KAK2152064.1"/>
    <property type="molecule type" value="Genomic_DNA"/>
</dbReference>
<feature type="compositionally biased region" description="Polar residues" evidence="3">
    <location>
        <begin position="1"/>
        <end position="12"/>
    </location>
</feature>
<dbReference type="InterPro" id="IPR047184">
    <property type="entry name" value="KANK1-4"/>
</dbReference>
<evidence type="ECO:0000256" key="2">
    <source>
        <dbReference type="ARBA" id="ARBA00023043"/>
    </source>
</evidence>
<feature type="region of interest" description="Disordered" evidence="3">
    <location>
        <begin position="454"/>
        <end position="492"/>
    </location>
</feature>
<dbReference type="Proteomes" id="UP001208570">
    <property type="component" value="Unassembled WGS sequence"/>
</dbReference>
<dbReference type="GO" id="GO:0030837">
    <property type="term" value="P:negative regulation of actin filament polymerization"/>
    <property type="evidence" value="ECO:0007669"/>
    <property type="project" value="InterPro"/>
</dbReference>
<evidence type="ECO:0000256" key="3">
    <source>
        <dbReference type="SAM" id="MobiDB-lite"/>
    </source>
</evidence>
<evidence type="ECO:0000313" key="5">
    <source>
        <dbReference type="Proteomes" id="UP001208570"/>
    </source>
</evidence>
<feature type="compositionally biased region" description="Polar residues" evidence="3">
    <location>
        <begin position="23"/>
        <end position="34"/>
    </location>
</feature>
<evidence type="ECO:0000256" key="1">
    <source>
        <dbReference type="ARBA" id="ARBA00022737"/>
    </source>
</evidence>
<sequence>MATYSPDLQRTMWSPRPGFAPSGTPSPRPQQVDTVSEDLEDDQELMEPPLEDTSHMNFVDGRCTCCPYGYHIDLDFLRYLENKNSGSYLTNLKKIHRRKKQLRKSMEVYLHHQETNSTPPPDVVYSTEHFMNIVDQENMVTSQFLEDIDSSVNATLNSIEVMYSDGGHGGTKLSPGTNTLNFSEDETDFARSRLEQRYRTEAEMALHSHGLGSISSLESQSTYSSEASPLNSSSSTQQVITTTTVTSIGNKSSGFTSLQLANNMANLLPDDEQALANNANVSPATLQAIREQMAISLQRMKELEEQVKAIPVLQIRINVLKEEKRLLGLQLKAKSNKMNTRTIGVGECRLDDDVAPLTSSLHSRFQTVTNINLAQLGLKSIPNGDVRPPRPAMRSIGIGDGNVFESQLEVASFGGSGGTKYHEKEFHTEQSTEVREKEVKTVFLGQSSDSDAKLRLLPPWKSMDRSRKPEKPERPARRTHSIGTGDDDVFGDASSMHVHEKELRTIYISDDKSKKKETRNVGILCKAAVRDVGVTYMYELEKPSTRNIAIGVGEIGVGEGYFAEGEGALMTNSSHITHMALQQMNLAAFHQQHIHINNEQLLAVLDTYLKKDLTSVSTQCTFPTVDQAVQHTVDLTVRTSVGCGTDSIDVEVKPKVLMKSVGIENRPLCMNRLVGTDRGFMLDVSTNTFPQMITKTRATNTDQVIMYPAAVNTDRAVQYSTSTETETFMFESIEAVRSLGTNTSASEVTTRATNTESMKHLSYHNFDFDITFSNKGVNTEVTSGRKNVYDRGVNTDPPRLFQKGTNTQAVRLVDRAVKVSPRVTCLLLQCRQR</sequence>
<feature type="compositionally biased region" description="Basic and acidic residues" evidence="3">
    <location>
        <begin position="462"/>
        <end position="476"/>
    </location>
</feature>
<accession>A0AAD9N2Q4</accession>
<proteinExistence type="predicted"/>
<evidence type="ECO:0000313" key="4">
    <source>
        <dbReference type="EMBL" id="KAK2152064.1"/>
    </source>
</evidence>
<dbReference type="InterPro" id="IPR021939">
    <property type="entry name" value="KN_motif"/>
</dbReference>
<dbReference type="AlphaFoldDB" id="A0AAD9N2Q4"/>
<protein>
    <recommendedName>
        <fullName evidence="6">KN motif and ankyrin repeat domain-containing protein 1</fullName>
    </recommendedName>
</protein>
<gene>
    <name evidence="4" type="ORF">LSH36_340g00017</name>
</gene>
<feature type="region of interest" description="Disordered" evidence="3">
    <location>
        <begin position="1"/>
        <end position="42"/>
    </location>
</feature>
<keyword evidence="5" id="KW-1185">Reference proteome</keyword>
<dbReference type="PANTHER" id="PTHR24168">
    <property type="entry name" value="KN MOTIF AND ANKYRIN REPEAT DOMAIN-CONTAINING"/>
    <property type="match status" value="1"/>
</dbReference>
<organism evidence="4 5">
    <name type="scientific">Paralvinella palmiformis</name>
    <dbReference type="NCBI Taxonomy" id="53620"/>
    <lineage>
        <taxon>Eukaryota</taxon>
        <taxon>Metazoa</taxon>
        <taxon>Spiralia</taxon>
        <taxon>Lophotrochozoa</taxon>
        <taxon>Annelida</taxon>
        <taxon>Polychaeta</taxon>
        <taxon>Sedentaria</taxon>
        <taxon>Canalipalpata</taxon>
        <taxon>Terebellida</taxon>
        <taxon>Terebelliformia</taxon>
        <taxon>Alvinellidae</taxon>
        <taxon>Paralvinella</taxon>
    </lineage>
</organism>
<evidence type="ECO:0008006" key="6">
    <source>
        <dbReference type="Google" id="ProtNLM"/>
    </source>
</evidence>
<keyword evidence="1" id="KW-0677">Repeat</keyword>
<dbReference type="GO" id="GO:0005856">
    <property type="term" value="C:cytoskeleton"/>
    <property type="evidence" value="ECO:0007669"/>
    <property type="project" value="TreeGrafter"/>
</dbReference>
<dbReference type="GO" id="GO:0005737">
    <property type="term" value="C:cytoplasm"/>
    <property type="evidence" value="ECO:0007669"/>
    <property type="project" value="TreeGrafter"/>
</dbReference>
<dbReference type="Pfam" id="PF12075">
    <property type="entry name" value="KN_motif"/>
    <property type="match status" value="1"/>
</dbReference>
<name>A0AAD9N2Q4_9ANNE</name>
<dbReference type="PANTHER" id="PTHR24168:SF21">
    <property type="entry name" value="KANK, ISOFORM D"/>
    <property type="match status" value="1"/>
</dbReference>
<keyword evidence="2" id="KW-0040">ANK repeat</keyword>